<evidence type="ECO:0000313" key="4">
    <source>
        <dbReference type="Proteomes" id="UP001552479"/>
    </source>
</evidence>
<dbReference type="SMART" id="SM00862">
    <property type="entry name" value="Trans_reg_C"/>
    <property type="match status" value="1"/>
</dbReference>
<dbReference type="Proteomes" id="UP001552479">
    <property type="component" value="Unassembled WGS sequence"/>
</dbReference>
<name>A0ABV3ITP0_9ACTN</name>
<dbReference type="EMBL" id="JBFASG010000010">
    <property type="protein sequence ID" value="MEV4923855.1"/>
    <property type="molecule type" value="Genomic_DNA"/>
</dbReference>
<reference evidence="3 4" key="1">
    <citation type="submission" date="2024-06" db="EMBL/GenBank/DDBJ databases">
        <title>The Natural Products Discovery Center: Release of the First 8490 Sequenced Strains for Exploring Actinobacteria Biosynthetic Diversity.</title>
        <authorList>
            <person name="Kalkreuter E."/>
            <person name="Kautsar S.A."/>
            <person name="Yang D."/>
            <person name="Bader C.D."/>
            <person name="Teijaro C.N."/>
            <person name="Fluegel L."/>
            <person name="Davis C.M."/>
            <person name="Simpson J.R."/>
            <person name="Lauterbach L."/>
            <person name="Steele A.D."/>
            <person name="Gui C."/>
            <person name="Meng S."/>
            <person name="Li G."/>
            <person name="Viehrig K."/>
            <person name="Ye F."/>
            <person name="Su P."/>
            <person name="Kiefer A.F."/>
            <person name="Nichols A."/>
            <person name="Cepeda A.J."/>
            <person name="Yan W."/>
            <person name="Fan B."/>
            <person name="Jiang Y."/>
            <person name="Adhikari A."/>
            <person name="Zheng C.-J."/>
            <person name="Schuster L."/>
            <person name="Cowan T.M."/>
            <person name="Smanski M.J."/>
            <person name="Chevrette M.G."/>
            <person name="De Carvalho L.P.S."/>
            <person name="Shen B."/>
        </authorList>
    </citation>
    <scope>NUCLEOTIDE SEQUENCE [LARGE SCALE GENOMIC DNA]</scope>
    <source>
        <strain evidence="3 4">NPDC053791</strain>
    </source>
</reference>
<comment type="caution">
    <text evidence="3">The sequence shown here is derived from an EMBL/GenBank/DDBJ whole genome shotgun (WGS) entry which is preliminary data.</text>
</comment>
<dbReference type="SUPFAM" id="SSF46894">
    <property type="entry name" value="C-terminal effector domain of the bipartite response regulators"/>
    <property type="match status" value="1"/>
</dbReference>
<evidence type="ECO:0000259" key="2">
    <source>
        <dbReference type="SMART" id="SM00862"/>
    </source>
</evidence>
<dbReference type="Gene3D" id="1.10.10.10">
    <property type="entry name" value="Winged helix-like DNA-binding domain superfamily/Winged helix DNA-binding domain"/>
    <property type="match status" value="1"/>
</dbReference>
<dbReference type="Pfam" id="PF00486">
    <property type="entry name" value="Trans_reg_C"/>
    <property type="match status" value="1"/>
</dbReference>
<keyword evidence="1" id="KW-0238">DNA-binding</keyword>
<dbReference type="RefSeq" id="WP_366088037.1">
    <property type="nucleotide sequence ID" value="NZ_JBFASG010000010.1"/>
</dbReference>
<evidence type="ECO:0000256" key="1">
    <source>
        <dbReference type="ARBA" id="ARBA00023125"/>
    </source>
</evidence>
<keyword evidence="4" id="KW-1185">Reference proteome</keyword>
<dbReference type="InterPro" id="IPR001867">
    <property type="entry name" value="OmpR/PhoB-type_DNA-bd"/>
</dbReference>
<gene>
    <name evidence="3" type="ORF">AB0L03_13560</name>
</gene>
<sequence length="170" mass="19179">MPLLPGEKVELIRWPAESDRRERCRDLGVMRILVLEAGAEAPPSPDLREDWVRAPISPGDLRARAEALRMRAAMEARPVVEPNGVLRFRRRSVLLSPTGAHLVARLTASFTEVVARDDLLAPQPGRPPLSRNALDLHIMRIRRRLSALDLRVRTVRGRGYVLEAARRAEH</sequence>
<protein>
    <submittedName>
        <fullName evidence="3">Winged helix-turn-helix domain-containing protein</fullName>
    </submittedName>
</protein>
<organism evidence="3 4">
    <name type="scientific">Streptomyces roseoverticillatus</name>
    <dbReference type="NCBI Taxonomy" id="66429"/>
    <lineage>
        <taxon>Bacteria</taxon>
        <taxon>Bacillati</taxon>
        <taxon>Actinomycetota</taxon>
        <taxon>Actinomycetes</taxon>
        <taxon>Kitasatosporales</taxon>
        <taxon>Streptomycetaceae</taxon>
        <taxon>Streptomyces</taxon>
    </lineage>
</organism>
<dbReference type="InterPro" id="IPR016032">
    <property type="entry name" value="Sig_transdc_resp-reg_C-effctor"/>
</dbReference>
<accession>A0ABV3ITP0</accession>
<proteinExistence type="predicted"/>
<evidence type="ECO:0000313" key="3">
    <source>
        <dbReference type="EMBL" id="MEV4923855.1"/>
    </source>
</evidence>
<feature type="domain" description="OmpR/PhoB-type" evidence="2">
    <location>
        <begin position="90"/>
        <end position="162"/>
    </location>
</feature>
<dbReference type="InterPro" id="IPR036388">
    <property type="entry name" value="WH-like_DNA-bd_sf"/>
</dbReference>